<dbReference type="PROSITE" id="PS50930">
    <property type="entry name" value="HTH_LYTTR"/>
    <property type="match status" value="1"/>
</dbReference>
<feature type="domain" description="Response regulatory" evidence="2">
    <location>
        <begin position="2"/>
        <end position="113"/>
    </location>
</feature>
<reference evidence="4" key="1">
    <citation type="submission" date="2019-03" db="EMBL/GenBank/DDBJ databases">
        <title>Single cell metagenomics reveals metabolic interactions within the superorganism composed of flagellate Streblomastix strix and complex community of Bacteroidetes bacteria on its surface.</title>
        <authorList>
            <person name="Treitli S.C."/>
            <person name="Kolisko M."/>
            <person name="Husnik F."/>
            <person name="Keeling P."/>
            <person name="Hampl V."/>
        </authorList>
    </citation>
    <scope>NUCLEOTIDE SEQUENCE</scope>
    <source>
        <strain evidence="4">STM</strain>
    </source>
</reference>
<dbReference type="GO" id="GO:0000976">
    <property type="term" value="F:transcription cis-regulatory region binding"/>
    <property type="evidence" value="ECO:0007669"/>
    <property type="project" value="TreeGrafter"/>
</dbReference>
<evidence type="ECO:0000259" key="2">
    <source>
        <dbReference type="PROSITE" id="PS50110"/>
    </source>
</evidence>
<dbReference type="InterPro" id="IPR001789">
    <property type="entry name" value="Sig_transdc_resp-reg_receiver"/>
</dbReference>
<gene>
    <name evidence="4" type="ORF">EZS27_041258</name>
</gene>
<dbReference type="EMBL" id="SNRY01009428">
    <property type="protein sequence ID" value="KAA6307076.1"/>
    <property type="molecule type" value="Genomic_DNA"/>
</dbReference>
<dbReference type="PANTHER" id="PTHR48111:SF17">
    <property type="entry name" value="TRANSCRIPTIONAL REGULATORY PROTEIN YPDB"/>
    <property type="match status" value="1"/>
</dbReference>
<dbReference type="SMART" id="SM00448">
    <property type="entry name" value="REC"/>
    <property type="match status" value="1"/>
</dbReference>
<dbReference type="InterPro" id="IPR007492">
    <property type="entry name" value="LytTR_DNA-bd_dom"/>
</dbReference>
<dbReference type="Gene3D" id="3.40.50.2300">
    <property type="match status" value="1"/>
</dbReference>
<dbReference type="GO" id="GO:0000156">
    <property type="term" value="F:phosphorelay response regulator activity"/>
    <property type="evidence" value="ECO:0007669"/>
    <property type="project" value="TreeGrafter"/>
</dbReference>
<dbReference type="Pfam" id="PF00072">
    <property type="entry name" value="Response_reg"/>
    <property type="match status" value="1"/>
</dbReference>
<dbReference type="PROSITE" id="PS50110">
    <property type="entry name" value="RESPONSE_REGULATORY"/>
    <property type="match status" value="1"/>
</dbReference>
<accession>A0A5J4PCD4</accession>
<feature type="domain" description="HTH LytTR-type" evidence="3">
    <location>
        <begin position="136"/>
        <end position="192"/>
    </location>
</feature>
<protein>
    <submittedName>
        <fullName evidence="4">Transcriptional regulatory protein YpdB</fullName>
    </submittedName>
</protein>
<organism evidence="4">
    <name type="scientific">termite gut metagenome</name>
    <dbReference type="NCBI Taxonomy" id="433724"/>
    <lineage>
        <taxon>unclassified sequences</taxon>
        <taxon>metagenomes</taxon>
        <taxon>organismal metagenomes</taxon>
    </lineage>
</organism>
<name>A0A5J4PCD4_9ZZZZ</name>
<dbReference type="SUPFAM" id="SSF52172">
    <property type="entry name" value="CheY-like"/>
    <property type="match status" value="1"/>
</dbReference>
<dbReference type="InterPro" id="IPR011006">
    <property type="entry name" value="CheY-like_superfamily"/>
</dbReference>
<comment type="caution">
    <text evidence="4">The sequence shown here is derived from an EMBL/GenBank/DDBJ whole genome shotgun (WGS) entry which is preliminary data.</text>
</comment>
<proteinExistence type="predicted"/>
<dbReference type="GO" id="GO:0032993">
    <property type="term" value="C:protein-DNA complex"/>
    <property type="evidence" value="ECO:0007669"/>
    <property type="project" value="TreeGrafter"/>
</dbReference>
<dbReference type="Pfam" id="PF04397">
    <property type="entry name" value="LytTR"/>
    <property type="match status" value="1"/>
</dbReference>
<dbReference type="GO" id="GO:0006355">
    <property type="term" value="P:regulation of DNA-templated transcription"/>
    <property type="evidence" value="ECO:0007669"/>
    <property type="project" value="TreeGrafter"/>
</dbReference>
<evidence type="ECO:0000256" key="1">
    <source>
        <dbReference type="ARBA" id="ARBA00023125"/>
    </source>
</evidence>
<evidence type="ECO:0000259" key="3">
    <source>
        <dbReference type="PROSITE" id="PS50930"/>
    </source>
</evidence>
<dbReference type="AlphaFoldDB" id="A0A5J4PCD4"/>
<feature type="non-terminal residue" evidence="4">
    <location>
        <position position="192"/>
    </location>
</feature>
<sequence>MNCIIVDDEPLGREAIRLLVEDTPTLDLSGSFGDAESAGNFLLDHPVDLVFLDIRMPGTDGITFARTIKGNTLVIFTTAYPEYAVDSYELDAIDYLLKPVEPARFQKAASKAFDYLQLLQDKSQKNAIETITKEHIFVKAERRYFKILFRDILFIEGLKDYVVIQTGGQKIITNTTLKAIQEQLPQEKFLRT</sequence>
<dbReference type="Gene3D" id="2.40.50.1020">
    <property type="entry name" value="LytTr DNA-binding domain"/>
    <property type="match status" value="1"/>
</dbReference>
<dbReference type="InterPro" id="IPR039420">
    <property type="entry name" value="WalR-like"/>
</dbReference>
<evidence type="ECO:0000313" key="4">
    <source>
        <dbReference type="EMBL" id="KAA6307076.1"/>
    </source>
</evidence>
<dbReference type="PANTHER" id="PTHR48111">
    <property type="entry name" value="REGULATOR OF RPOS"/>
    <property type="match status" value="1"/>
</dbReference>
<keyword evidence="1" id="KW-0238">DNA-binding</keyword>
<dbReference type="GO" id="GO:0005829">
    <property type="term" value="C:cytosol"/>
    <property type="evidence" value="ECO:0007669"/>
    <property type="project" value="TreeGrafter"/>
</dbReference>